<dbReference type="Proteomes" id="UP000637423">
    <property type="component" value="Unassembled WGS sequence"/>
</dbReference>
<feature type="binding site" description="covalent" evidence="8">
    <location>
        <position position="52"/>
    </location>
    <ligand>
        <name>heme c</name>
        <dbReference type="ChEBI" id="CHEBI:61717"/>
        <label>1</label>
    </ligand>
</feature>
<dbReference type="PANTHER" id="PTHR33751:SF9">
    <property type="entry name" value="CYTOCHROME C4"/>
    <property type="match status" value="1"/>
</dbReference>
<keyword evidence="4 9" id="KW-0479">Metal-binding</keyword>
<feature type="domain" description="Cytochrome c" evidence="11">
    <location>
        <begin position="127"/>
        <end position="216"/>
    </location>
</feature>
<evidence type="ECO:0000313" key="12">
    <source>
        <dbReference type="EMBL" id="GGC57842.1"/>
    </source>
</evidence>
<evidence type="ECO:0000256" key="10">
    <source>
        <dbReference type="SAM" id="SignalP"/>
    </source>
</evidence>
<feature type="binding site" description="covalent" evidence="8">
    <location>
        <position position="49"/>
    </location>
    <ligand>
        <name>heme c</name>
        <dbReference type="ChEBI" id="CHEBI:61717"/>
        <label>1</label>
    </ligand>
</feature>
<name>A0A916U2Q9_9BURK</name>
<proteinExistence type="predicted"/>
<dbReference type="InterPro" id="IPR036909">
    <property type="entry name" value="Cyt_c-like_dom_sf"/>
</dbReference>
<comment type="PTM">
    <text evidence="8">Binds 2 heme c groups covalently per subunit.</text>
</comment>
<feature type="binding site" description="covalent" evidence="8">
    <location>
        <position position="149"/>
    </location>
    <ligand>
        <name>heme c</name>
        <dbReference type="ChEBI" id="CHEBI:61717"/>
        <label>2</label>
    </ligand>
</feature>
<feature type="chain" id="PRO_5038092978" evidence="10">
    <location>
        <begin position="29"/>
        <end position="217"/>
    </location>
</feature>
<reference evidence="12" key="1">
    <citation type="journal article" date="2014" name="Int. J. Syst. Evol. Microbiol.">
        <title>Complete genome sequence of Corynebacterium casei LMG S-19264T (=DSM 44701T), isolated from a smear-ripened cheese.</title>
        <authorList>
            <consortium name="US DOE Joint Genome Institute (JGI-PGF)"/>
            <person name="Walter F."/>
            <person name="Albersmeier A."/>
            <person name="Kalinowski J."/>
            <person name="Ruckert C."/>
        </authorList>
    </citation>
    <scope>NUCLEOTIDE SEQUENCE</scope>
    <source>
        <strain evidence="12">CGMCC 1.10998</strain>
    </source>
</reference>
<dbReference type="AlphaFoldDB" id="A0A916U2Q9"/>
<dbReference type="PROSITE" id="PS51007">
    <property type="entry name" value="CYTC"/>
    <property type="match status" value="2"/>
</dbReference>
<dbReference type="EMBL" id="BMED01000001">
    <property type="protein sequence ID" value="GGC57842.1"/>
    <property type="molecule type" value="Genomic_DNA"/>
</dbReference>
<feature type="domain" description="Cytochrome c" evidence="11">
    <location>
        <begin position="26"/>
        <end position="115"/>
    </location>
</feature>
<dbReference type="Pfam" id="PF13442">
    <property type="entry name" value="Cytochrome_CBB3"/>
    <property type="match status" value="2"/>
</dbReference>
<protein>
    <submittedName>
        <fullName evidence="12">Cytochrome c</fullName>
    </submittedName>
</protein>
<evidence type="ECO:0000256" key="9">
    <source>
        <dbReference type="PIRSR" id="PIRSR000005-2"/>
    </source>
</evidence>
<dbReference type="GO" id="GO:0020037">
    <property type="term" value="F:heme binding"/>
    <property type="evidence" value="ECO:0007669"/>
    <property type="project" value="InterPro"/>
</dbReference>
<feature type="binding site" description="axial binding residue" evidence="9">
    <location>
        <position position="53"/>
    </location>
    <ligand>
        <name>heme c</name>
        <dbReference type="ChEBI" id="CHEBI:61717"/>
        <label>1</label>
    </ligand>
    <ligandPart>
        <name>Fe</name>
        <dbReference type="ChEBI" id="CHEBI:18248"/>
    </ligandPart>
</feature>
<organism evidence="12 13">
    <name type="scientific">Undibacterium terreum</name>
    <dbReference type="NCBI Taxonomy" id="1224302"/>
    <lineage>
        <taxon>Bacteria</taxon>
        <taxon>Pseudomonadati</taxon>
        <taxon>Pseudomonadota</taxon>
        <taxon>Betaproteobacteria</taxon>
        <taxon>Burkholderiales</taxon>
        <taxon>Oxalobacteraceae</taxon>
        <taxon>Undibacterium</taxon>
    </lineage>
</organism>
<dbReference type="PANTHER" id="PTHR33751">
    <property type="entry name" value="CBB3-TYPE CYTOCHROME C OXIDASE SUBUNIT FIXP"/>
    <property type="match status" value="1"/>
</dbReference>
<dbReference type="InterPro" id="IPR050597">
    <property type="entry name" value="Cytochrome_c_Oxidase_Subunit"/>
</dbReference>
<feature type="binding site" description="axial binding residue" evidence="9">
    <location>
        <position position="193"/>
    </location>
    <ligand>
        <name>heme c</name>
        <dbReference type="ChEBI" id="CHEBI:61717"/>
        <label>2</label>
    </ligand>
    <ligandPart>
        <name>Fe</name>
        <dbReference type="ChEBI" id="CHEBI:18248"/>
    </ligandPart>
</feature>
<evidence type="ECO:0000256" key="6">
    <source>
        <dbReference type="ARBA" id="ARBA00022982"/>
    </source>
</evidence>
<gene>
    <name evidence="12" type="ORF">GCM10011396_00850</name>
</gene>
<keyword evidence="13" id="KW-1185">Reference proteome</keyword>
<evidence type="ECO:0000256" key="4">
    <source>
        <dbReference type="ARBA" id="ARBA00022723"/>
    </source>
</evidence>
<dbReference type="InterPro" id="IPR024167">
    <property type="entry name" value="Cytochrome_c4-like"/>
</dbReference>
<evidence type="ECO:0000256" key="1">
    <source>
        <dbReference type="ARBA" id="ARBA00004418"/>
    </source>
</evidence>
<keyword evidence="3 8" id="KW-0349">Heme</keyword>
<comment type="subcellular location">
    <subcellularLocation>
        <location evidence="1">Periplasm</location>
    </subcellularLocation>
</comment>
<dbReference type="GO" id="GO:0042597">
    <property type="term" value="C:periplasmic space"/>
    <property type="evidence" value="ECO:0007669"/>
    <property type="project" value="UniProtKB-SubCell"/>
</dbReference>
<keyword evidence="7 9" id="KW-0408">Iron</keyword>
<dbReference type="SUPFAM" id="SSF46626">
    <property type="entry name" value="Cytochrome c"/>
    <property type="match status" value="2"/>
</dbReference>
<feature type="binding site" description="axial binding residue" evidence="9">
    <location>
        <position position="150"/>
    </location>
    <ligand>
        <name>heme c</name>
        <dbReference type="ChEBI" id="CHEBI:61717"/>
        <label>2</label>
    </ligand>
    <ligandPart>
        <name>Fe</name>
        <dbReference type="ChEBI" id="CHEBI:18248"/>
    </ligandPart>
</feature>
<keyword evidence="2" id="KW-0813">Transport</keyword>
<keyword evidence="5" id="KW-0574">Periplasm</keyword>
<evidence type="ECO:0000256" key="5">
    <source>
        <dbReference type="ARBA" id="ARBA00022764"/>
    </source>
</evidence>
<dbReference type="Gene3D" id="1.10.760.10">
    <property type="entry name" value="Cytochrome c-like domain"/>
    <property type="match status" value="2"/>
</dbReference>
<accession>A0A916U2Q9</accession>
<evidence type="ECO:0000256" key="3">
    <source>
        <dbReference type="ARBA" id="ARBA00022617"/>
    </source>
</evidence>
<sequence>MPTNKFSFKTCAGYVGLLIISFFCGAGAEAGEQTPVSAQKAVPTNAQMCFVCHGPGGMGSLENAPRLAGRPAEYLEHALTMFKSGTRASPIMQTVAQQLTEQDIQNLSIYFSQQRPTRLPRPVAEGTLIEAGRVLAESGAGPVPACFSCHGPGGKGVGTRFPSIAGESPEFLVSRLHQFQERAKTIPIVAGSMTAVASQMSNTEIEQAAAYLSQIDP</sequence>
<comment type="caution">
    <text evidence="12">The sequence shown here is derived from an EMBL/GenBank/DDBJ whole genome shotgun (WGS) entry which is preliminary data.</text>
</comment>
<dbReference type="PIRSF" id="PIRSF000005">
    <property type="entry name" value="Cytochrome_c4"/>
    <property type="match status" value="1"/>
</dbReference>
<dbReference type="GO" id="GO:0009055">
    <property type="term" value="F:electron transfer activity"/>
    <property type="evidence" value="ECO:0007669"/>
    <property type="project" value="InterPro"/>
</dbReference>
<evidence type="ECO:0000256" key="2">
    <source>
        <dbReference type="ARBA" id="ARBA00022448"/>
    </source>
</evidence>
<reference evidence="12" key="2">
    <citation type="submission" date="2020-09" db="EMBL/GenBank/DDBJ databases">
        <authorList>
            <person name="Sun Q."/>
            <person name="Zhou Y."/>
        </authorList>
    </citation>
    <scope>NUCLEOTIDE SEQUENCE</scope>
    <source>
        <strain evidence="12">CGMCC 1.10998</strain>
    </source>
</reference>
<evidence type="ECO:0000256" key="7">
    <source>
        <dbReference type="ARBA" id="ARBA00023004"/>
    </source>
</evidence>
<dbReference type="InterPro" id="IPR009056">
    <property type="entry name" value="Cyt_c-like_dom"/>
</dbReference>
<feature type="binding site" description="axial binding residue" evidence="9">
    <location>
        <position position="92"/>
    </location>
    <ligand>
        <name>heme c</name>
        <dbReference type="ChEBI" id="CHEBI:61717"/>
        <label>1</label>
    </ligand>
    <ligandPart>
        <name>Fe</name>
        <dbReference type="ChEBI" id="CHEBI:18248"/>
    </ligandPart>
</feature>
<evidence type="ECO:0000256" key="8">
    <source>
        <dbReference type="PIRSR" id="PIRSR000005-1"/>
    </source>
</evidence>
<keyword evidence="10" id="KW-0732">Signal</keyword>
<keyword evidence="6" id="KW-0249">Electron transport</keyword>
<evidence type="ECO:0000259" key="11">
    <source>
        <dbReference type="PROSITE" id="PS51007"/>
    </source>
</evidence>
<dbReference type="GO" id="GO:0005506">
    <property type="term" value="F:iron ion binding"/>
    <property type="evidence" value="ECO:0007669"/>
    <property type="project" value="InterPro"/>
</dbReference>
<evidence type="ECO:0000313" key="13">
    <source>
        <dbReference type="Proteomes" id="UP000637423"/>
    </source>
</evidence>
<feature type="signal peptide" evidence="10">
    <location>
        <begin position="1"/>
        <end position="28"/>
    </location>
</feature>
<feature type="binding site" description="covalent" evidence="8">
    <location>
        <position position="146"/>
    </location>
    <ligand>
        <name>heme c</name>
        <dbReference type="ChEBI" id="CHEBI:61717"/>
        <label>2</label>
    </ligand>
</feature>